<dbReference type="Gene3D" id="3.40.50.1460">
    <property type="match status" value="1"/>
</dbReference>
<protein>
    <submittedName>
        <fullName evidence="6">Peptidase C13 family-domain-containing protein</fullName>
    </submittedName>
</protein>
<feature type="non-terminal residue" evidence="6">
    <location>
        <position position="1"/>
    </location>
</feature>
<dbReference type="GO" id="GO:0016255">
    <property type="term" value="P:attachment of GPI anchor to protein"/>
    <property type="evidence" value="ECO:0007669"/>
    <property type="project" value="InterPro"/>
</dbReference>
<gene>
    <name evidence="6" type="ORF">SYNPS1DRAFT_9911</name>
</gene>
<dbReference type="GO" id="GO:0003923">
    <property type="term" value="F:GPI-anchor transamidase activity"/>
    <property type="evidence" value="ECO:0007669"/>
    <property type="project" value="InterPro"/>
</dbReference>
<keyword evidence="7" id="KW-1185">Reference proteome</keyword>
<dbReference type="GO" id="GO:0006506">
    <property type="term" value="P:GPI anchor biosynthetic process"/>
    <property type="evidence" value="ECO:0007669"/>
    <property type="project" value="UniProtKB-UniPathway"/>
</dbReference>
<dbReference type="Proteomes" id="UP000278143">
    <property type="component" value="Unassembled WGS sequence"/>
</dbReference>
<evidence type="ECO:0000256" key="2">
    <source>
        <dbReference type="ARBA" id="ARBA00009941"/>
    </source>
</evidence>
<dbReference type="OrthoDB" id="192611at2759"/>
<evidence type="ECO:0000313" key="7">
    <source>
        <dbReference type="Proteomes" id="UP000278143"/>
    </source>
</evidence>
<evidence type="ECO:0000256" key="1">
    <source>
        <dbReference type="ARBA" id="ARBA00004687"/>
    </source>
</evidence>
<keyword evidence="3" id="KW-0337">GPI-anchor biosynthesis</keyword>
<feature type="non-terminal residue" evidence="6">
    <location>
        <position position="272"/>
    </location>
</feature>
<dbReference type="InterPro" id="IPR028361">
    <property type="entry name" value="GPI_transamidase"/>
</dbReference>
<accession>A0A4P9YVZ8</accession>
<dbReference type="GO" id="GO:0042765">
    <property type="term" value="C:GPI-anchor transamidase complex"/>
    <property type="evidence" value="ECO:0007669"/>
    <property type="project" value="InterPro"/>
</dbReference>
<dbReference type="UniPathway" id="UPA00196"/>
<dbReference type="GO" id="GO:0006508">
    <property type="term" value="P:proteolysis"/>
    <property type="evidence" value="ECO:0007669"/>
    <property type="project" value="InterPro"/>
</dbReference>
<dbReference type="PANTHER" id="PTHR48067:SF1">
    <property type="entry name" value="GPI-ANCHOR TRANSAMIDASE"/>
    <property type="match status" value="1"/>
</dbReference>
<dbReference type="Pfam" id="PF01650">
    <property type="entry name" value="Peptidase_C13"/>
    <property type="match status" value="1"/>
</dbReference>
<comment type="similarity">
    <text evidence="2">Belongs to the peptidase C13 family.</text>
</comment>
<organism evidence="6 7">
    <name type="scientific">Syncephalis pseudoplumigaleata</name>
    <dbReference type="NCBI Taxonomy" id="1712513"/>
    <lineage>
        <taxon>Eukaryota</taxon>
        <taxon>Fungi</taxon>
        <taxon>Fungi incertae sedis</taxon>
        <taxon>Zoopagomycota</taxon>
        <taxon>Zoopagomycotina</taxon>
        <taxon>Zoopagomycetes</taxon>
        <taxon>Zoopagales</taxon>
        <taxon>Piptocephalidaceae</taxon>
        <taxon>Syncephalis</taxon>
    </lineage>
</organism>
<sequence>HTNNWAVLVCTSRFWFNYRHIADTLSIYRTVKRLGIPDTNIILMLADDVACNGRNAYPGTVYNSASKQLELVGQNIEVDYRGYDVTVENFIRLLTGRHTPEVPRSKRLLTDDRSNILIFMAGHGGDDFLKFQDAEEIGAQDIADAVAQMHEKRRYHEILFMVDTCQANTLYERFSSPNVLATGSSARGENSYSYQADGELGVAVIDRYTYYTLKFMENINADDNSTTFQQLFDTFTFDLMQSNHGVRLDLYSKQLDEVPVIDFFGGMQRAEM</sequence>
<proteinExistence type="inferred from homology"/>
<dbReference type="FunFam" id="3.40.50.1460:FF:000021">
    <property type="entry name" value="GPI-anchor transamidase"/>
    <property type="match status" value="1"/>
</dbReference>
<comment type="pathway">
    <text evidence="1">Glycolipid biosynthesis; glycosylphosphatidylinositol-anchor biosynthesis.</text>
</comment>
<feature type="active site" description="Nucleophile" evidence="5">
    <location>
        <position position="165"/>
    </location>
</feature>
<dbReference type="InterPro" id="IPR001096">
    <property type="entry name" value="Peptidase_C13"/>
</dbReference>
<dbReference type="PANTHER" id="PTHR48067">
    <property type="entry name" value="GPI-ANCHOR TRANSAMIDASE"/>
    <property type="match status" value="1"/>
</dbReference>
<dbReference type="PIRSF" id="PIRSF500138">
    <property type="entry name" value="GPI8"/>
    <property type="match status" value="1"/>
</dbReference>
<evidence type="ECO:0000256" key="3">
    <source>
        <dbReference type="ARBA" id="ARBA00022502"/>
    </source>
</evidence>
<evidence type="ECO:0000256" key="5">
    <source>
        <dbReference type="PIRSR" id="PIRSR019663-1"/>
    </source>
</evidence>
<reference evidence="7" key="1">
    <citation type="journal article" date="2018" name="Nat. Microbiol.">
        <title>Leveraging single-cell genomics to expand the fungal tree of life.</title>
        <authorList>
            <person name="Ahrendt S.R."/>
            <person name="Quandt C.A."/>
            <person name="Ciobanu D."/>
            <person name="Clum A."/>
            <person name="Salamov A."/>
            <person name="Andreopoulos B."/>
            <person name="Cheng J.F."/>
            <person name="Woyke T."/>
            <person name="Pelin A."/>
            <person name="Henrissat B."/>
            <person name="Reynolds N.K."/>
            <person name="Benny G.L."/>
            <person name="Smith M.E."/>
            <person name="James T.Y."/>
            <person name="Grigoriev I.V."/>
        </authorList>
    </citation>
    <scope>NUCLEOTIDE SEQUENCE [LARGE SCALE GENOMIC DNA]</scope>
    <source>
        <strain evidence="7">Benny S71-1</strain>
    </source>
</reference>
<evidence type="ECO:0000313" key="6">
    <source>
        <dbReference type="EMBL" id="RKP24187.1"/>
    </source>
</evidence>
<dbReference type="PIRSF" id="PIRSF019663">
    <property type="entry name" value="Legumain"/>
    <property type="match status" value="1"/>
</dbReference>
<feature type="active site" evidence="5">
    <location>
        <position position="123"/>
    </location>
</feature>
<dbReference type="AlphaFoldDB" id="A0A4P9YVZ8"/>
<dbReference type="EMBL" id="KZ990392">
    <property type="protein sequence ID" value="RKP24187.1"/>
    <property type="molecule type" value="Genomic_DNA"/>
</dbReference>
<keyword evidence="4" id="KW-0732">Signal</keyword>
<dbReference type="PRINTS" id="PR00776">
    <property type="entry name" value="HEMOGLOBNASE"/>
</dbReference>
<evidence type="ECO:0000256" key="4">
    <source>
        <dbReference type="ARBA" id="ARBA00022729"/>
    </source>
</evidence>
<name>A0A4P9YVZ8_9FUNG</name>